<proteinExistence type="evidence at transcript level"/>
<evidence type="ECO:0000256" key="1">
    <source>
        <dbReference type="SAM" id="MobiDB-lite"/>
    </source>
</evidence>
<evidence type="ECO:0000313" key="2">
    <source>
        <dbReference type="EMBL" id="JAB87046.1"/>
    </source>
</evidence>
<feature type="region of interest" description="Disordered" evidence="1">
    <location>
        <begin position="526"/>
        <end position="549"/>
    </location>
</feature>
<reference evidence="2" key="2">
    <citation type="journal article" date="2014" name="BMC Genomics">
        <title>A genomic perspective to assessing quality of mass-reared SIT flies used in Mediterranean fruit fly (Ceratitis capitata) eradication in California.</title>
        <authorList>
            <person name="Calla B."/>
            <person name="Hall B."/>
            <person name="Hou S."/>
            <person name="Geib S.M."/>
        </authorList>
    </citation>
    <scope>NUCLEOTIDE SEQUENCE</scope>
</reference>
<accession>W8B1B3</accession>
<feature type="compositionally biased region" description="Low complexity" evidence="1">
    <location>
        <begin position="63"/>
        <end position="124"/>
    </location>
</feature>
<reference evidence="2" key="1">
    <citation type="submission" date="2013-07" db="EMBL/GenBank/DDBJ databases">
        <authorList>
            <person name="Geib S."/>
        </authorList>
    </citation>
    <scope>NUCLEOTIDE SEQUENCE</scope>
</reference>
<organism evidence="2">
    <name type="scientific">Ceratitis capitata</name>
    <name type="common">Mediterranean fruit fly</name>
    <name type="synonym">Tephritis capitata</name>
    <dbReference type="NCBI Taxonomy" id="7213"/>
    <lineage>
        <taxon>Eukaryota</taxon>
        <taxon>Metazoa</taxon>
        <taxon>Ecdysozoa</taxon>
        <taxon>Arthropoda</taxon>
        <taxon>Hexapoda</taxon>
        <taxon>Insecta</taxon>
        <taxon>Pterygota</taxon>
        <taxon>Neoptera</taxon>
        <taxon>Endopterygota</taxon>
        <taxon>Diptera</taxon>
        <taxon>Brachycera</taxon>
        <taxon>Muscomorpha</taxon>
        <taxon>Tephritoidea</taxon>
        <taxon>Tephritidae</taxon>
        <taxon>Ceratitis</taxon>
        <taxon>Ceratitis</taxon>
    </lineage>
</organism>
<dbReference type="AlphaFoldDB" id="W8B1B3"/>
<protein>
    <submittedName>
        <fullName evidence="2">Uncharacterized protein</fullName>
    </submittedName>
</protein>
<feature type="region of interest" description="Disordered" evidence="1">
    <location>
        <begin position="27"/>
        <end position="124"/>
    </location>
</feature>
<dbReference type="EMBL" id="GAMC01019509">
    <property type="protein sequence ID" value="JAB87046.1"/>
    <property type="molecule type" value="mRNA"/>
</dbReference>
<name>W8B1B3_CERCA</name>
<dbReference type="OrthoDB" id="7683804at2759"/>
<sequence length="549" mass="58026">MHFWIDKRSQQCGFGRSRVAASLSGAGGSGVGLSFGHPPRRLGGGSGSKAASRSNALPDCHHSNGPSSSSSRSHQYYHQQHQQLPHQQQHQQLQPQLTNNNNNFNGGSNNYQQSQAHSSNNSNYTGNINTANITANATAASGATIQSTTTSVTLNNNPHQYACQQQAHHQGTGSVPGHHYALGNSNVMNNNNANTSTSTAVGAEVRGTTPATHNFNQRGAAMLQNSMGSTNAPLYQQQHANQCYDMRSYHHPQFGNMSVRHYQYAGRNCNGPTHVNANPAAHAYRSGNSSGTRTIVGATSALPSQHIDQMSYRQQHGYSHSASAQSNESIMGGSAPISTNTTNTASYAVANTAHRYNSAVNMRTSNMTVDTGGGDAQLLPSHLKCGMCASLVLASVFVAGAKFYFDHQGTGLEVLIFCAFSATFFLAACTVSLCRVPKGLLPSGRNSVLSAQHHTDVEGGIHCSRAPYGRRDIISADSGGGGGGDLVGSDDIHGAPLCGQLQLIEDSASAGPPPYHIAIYFPESEHSGKAKDTPIDDESPPPSYDKIVI</sequence>